<dbReference type="Proteomes" id="UP001223646">
    <property type="component" value="Unassembled WGS sequence"/>
</dbReference>
<dbReference type="RefSeq" id="WP_048733034.1">
    <property type="nucleotide sequence ID" value="NZ_JASOFM010000019.1"/>
</dbReference>
<reference evidence="1" key="2">
    <citation type="submission" date="2024-05" db="EMBL/GenBank/DDBJ databases">
        <authorList>
            <person name="Wolfe A."/>
        </authorList>
    </citation>
    <scope>NUCLEOTIDE SEQUENCE</scope>
    <source>
        <strain evidence="1">UMB1064</strain>
    </source>
</reference>
<sequence length="91" mass="9761">MKIAIRDMMKHDNITLGDVEDGLIIEVASTVHARIHDGVLFVSCDAEASPKAVGMSVVQEVVQHTGAALKFEAVVDSPDYPSGKEVIAWLS</sequence>
<accession>A0AAW9SXZ2</accession>
<dbReference type="AlphaFoldDB" id="A0AAW9SXZ2"/>
<name>A0AAW9SXZ2_CORAY</name>
<gene>
    <name evidence="1" type="ORF">QP460_005865</name>
</gene>
<evidence type="ECO:0000313" key="1">
    <source>
        <dbReference type="EMBL" id="MEO3717113.1"/>
    </source>
</evidence>
<dbReference type="EMBL" id="JASOOY020000020">
    <property type="protein sequence ID" value="MEO3717113.1"/>
    <property type="molecule type" value="Genomic_DNA"/>
</dbReference>
<protein>
    <submittedName>
        <fullName evidence="1">Uncharacterized protein</fullName>
    </submittedName>
</protein>
<proteinExistence type="predicted"/>
<comment type="caution">
    <text evidence="1">The sequence shown here is derived from an EMBL/GenBank/DDBJ whole genome shotgun (WGS) entry which is preliminary data.</text>
</comment>
<reference evidence="1" key="1">
    <citation type="submission" date="2023-05" db="EMBL/GenBank/DDBJ databases">
        <authorList>
            <person name="Du J."/>
        </authorList>
    </citation>
    <scope>NUCLEOTIDE SEQUENCE</scope>
    <source>
        <strain evidence="1">UMB1064</strain>
    </source>
</reference>
<evidence type="ECO:0000313" key="2">
    <source>
        <dbReference type="Proteomes" id="UP001223646"/>
    </source>
</evidence>
<organism evidence="1 2">
    <name type="scientific">Corynebacterium amycolatum</name>
    <dbReference type="NCBI Taxonomy" id="43765"/>
    <lineage>
        <taxon>Bacteria</taxon>
        <taxon>Bacillati</taxon>
        <taxon>Actinomycetota</taxon>
        <taxon>Actinomycetes</taxon>
        <taxon>Mycobacteriales</taxon>
        <taxon>Corynebacteriaceae</taxon>
        <taxon>Corynebacterium</taxon>
    </lineage>
</organism>